<evidence type="ECO:0000256" key="1">
    <source>
        <dbReference type="ARBA" id="ARBA00022705"/>
    </source>
</evidence>
<evidence type="ECO:0000313" key="5">
    <source>
        <dbReference type="Proteomes" id="UP000297900"/>
    </source>
</evidence>
<dbReference type="GO" id="GO:0006260">
    <property type="term" value="P:DNA replication"/>
    <property type="evidence" value="ECO:0007669"/>
    <property type="project" value="UniProtKB-KW"/>
</dbReference>
<keyword evidence="3" id="KW-1133">Transmembrane helix</keyword>
<evidence type="ECO:0000256" key="2">
    <source>
        <dbReference type="ARBA" id="ARBA00023016"/>
    </source>
</evidence>
<keyword evidence="1" id="KW-0235">DNA replication</keyword>
<dbReference type="EMBL" id="SOMN01000017">
    <property type="protein sequence ID" value="TFE25818.1"/>
    <property type="molecule type" value="Genomic_DNA"/>
</dbReference>
<dbReference type="SUPFAM" id="SSF46565">
    <property type="entry name" value="Chaperone J-domain"/>
    <property type="match status" value="1"/>
</dbReference>
<dbReference type="Proteomes" id="UP000297900">
    <property type="component" value="Unassembled WGS sequence"/>
</dbReference>
<evidence type="ECO:0008006" key="6">
    <source>
        <dbReference type="Google" id="ProtNLM"/>
    </source>
</evidence>
<keyword evidence="5" id="KW-1185">Reference proteome</keyword>
<feature type="transmembrane region" description="Helical" evidence="3">
    <location>
        <begin position="88"/>
        <end position="107"/>
    </location>
</feature>
<reference evidence="4 5" key="1">
    <citation type="submission" date="2019-03" db="EMBL/GenBank/DDBJ databases">
        <title>Cohnella endophytica sp. nov., a novel endophytic bacterium isolated from bark of Sonneratia apetala.</title>
        <authorList>
            <person name="Tuo L."/>
        </authorList>
    </citation>
    <scope>NUCLEOTIDE SEQUENCE [LARGE SCALE GENOMIC DNA]</scope>
    <source>
        <strain evidence="4 5">CCTCC AB 208254</strain>
    </source>
</reference>
<proteinExistence type="predicted"/>
<dbReference type="AlphaFoldDB" id="A0A4Y8LVL5"/>
<evidence type="ECO:0000256" key="3">
    <source>
        <dbReference type="SAM" id="Phobius"/>
    </source>
</evidence>
<keyword evidence="3" id="KW-0812">Transmembrane</keyword>
<protein>
    <recommendedName>
        <fullName evidence="6">J domain-containing protein</fullName>
    </recommendedName>
</protein>
<dbReference type="Gene3D" id="1.10.287.110">
    <property type="entry name" value="DnaJ domain"/>
    <property type="match status" value="1"/>
</dbReference>
<keyword evidence="2" id="KW-0346">Stress response</keyword>
<evidence type="ECO:0000313" key="4">
    <source>
        <dbReference type="EMBL" id="TFE25818.1"/>
    </source>
</evidence>
<comment type="caution">
    <text evidence="4">The sequence shown here is derived from an EMBL/GenBank/DDBJ whole genome shotgun (WGS) entry which is preliminary data.</text>
</comment>
<gene>
    <name evidence="4" type="ORF">E2980_12950</name>
</gene>
<dbReference type="OrthoDB" id="1738492at2"/>
<keyword evidence="3" id="KW-0472">Membrane</keyword>
<accession>A0A4Y8LVL5</accession>
<dbReference type="InterPro" id="IPR036869">
    <property type="entry name" value="J_dom_sf"/>
</dbReference>
<organism evidence="4 5">
    <name type="scientific">Cohnella luojiensis</name>
    <dbReference type="NCBI Taxonomy" id="652876"/>
    <lineage>
        <taxon>Bacteria</taxon>
        <taxon>Bacillati</taxon>
        <taxon>Bacillota</taxon>
        <taxon>Bacilli</taxon>
        <taxon>Bacillales</taxon>
        <taxon>Paenibacillaceae</taxon>
        <taxon>Cohnella</taxon>
    </lineage>
</organism>
<dbReference type="RefSeq" id="WP_135152607.1">
    <property type="nucleotide sequence ID" value="NZ_SOMN01000017.1"/>
</dbReference>
<sequence length="285" mass="32539">MSELEDLKKAYEILGLPEDATREQVENRYFILMKRARSEKSRSGEDDEENQGLDLSEINRAYNLVLGIESEKISTVEKPTKTAHFFHYYKFHVIIGLVLVLLAGYFIKEGIDKRREAANTPPANLSVSVFGNFYFADMEALEQNMLTLIPDWKRIKTTLVFVPTEIKSQQDMAMQQKSILMLMTEKSELYITDKKNFESLTVQGAFIRLDDFAKATGMTLPQDKVRTAKAEEDTEDHPYGIDIAGNPIFQGIELSGESPIIAIRASEEKWDDTRKLLEKLIQTTP</sequence>
<name>A0A4Y8LVL5_9BACL</name>